<reference evidence="3 4" key="1">
    <citation type="submission" date="2019-03" db="EMBL/GenBank/DDBJ databases">
        <title>Genomic Encyclopedia of Archaeal and Bacterial Type Strains, Phase II (KMG-II): from individual species to whole genera.</title>
        <authorList>
            <person name="Goeker M."/>
        </authorList>
    </citation>
    <scope>NUCLEOTIDE SEQUENCE [LARGE SCALE GENOMIC DNA]</scope>
    <source>
        <strain evidence="3 4">DSM 19034</strain>
    </source>
</reference>
<evidence type="ECO:0008006" key="5">
    <source>
        <dbReference type="Google" id="ProtNLM"/>
    </source>
</evidence>
<evidence type="ECO:0000256" key="1">
    <source>
        <dbReference type="SAM" id="Phobius"/>
    </source>
</evidence>
<feature type="chain" id="PRO_5020217385" description="CcmD family protein" evidence="2">
    <location>
        <begin position="25"/>
        <end position="70"/>
    </location>
</feature>
<keyword evidence="4" id="KW-1185">Reference proteome</keyword>
<dbReference type="Proteomes" id="UP000295499">
    <property type="component" value="Unassembled WGS sequence"/>
</dbReference>
<keyword evidence="2" id="KW-0732">Signal</keyword>
<proteinExistence type="predicted"/>
<organism evidence="3 4">
    <name type="scientific">Pedobacter duraquae</name>
    <dbReference type="NCBI Taxonomy" id="425511"/>
    <lineage>
        <taxon>Bacteria</taxon>
        <taxon>Pseudomonadati</taxon>
        <taxon>Bacteroidota</taxon>
        <taxon>Sphingobacteriia</taxon>
        <taxon>Sphingobacteriales</taxon>
        <taxon>Sphingobacteriaceae</taxon>
        <taxon>Pedobacter</taxon>
    </lineage>
</organism>
<protein>
    <recommendedName>
        <fullName evidence="5">CcmD family protein</fullName>
    </recommendedName>
</protein>
<evidence type="ECO:0000313" key="4">
    <source>
        <dbReference type="Proteomes" id="UP000295499"/>
    </source>
</evidence>
<keyword evidence="1" id="KW-0472">Membrane</keyword>
<dbReference type="Pfam" id="PF20077">
    <property type="entry name" value="CcmD_alt"/>
    <property type="match status" value="1"/>
</dbReference>
<keyword evidence="1" id="KW-1133">Transmembrane helix</keyword>
<accession>A0A4R6ILP5</accession>
<sequence>MKKISTTLLLVLAAVQLFAQTATAPDSLYASDKIYVVVICAGIILLGLIIFLFSIDRRLKKIEKKSSGKI</sequence>
<feature type="signal peptide" evidence="2">
    <location>
        <begin position="1"/>
        <end position="24"/>
    </location>
</feature>
<gene>
    <name evidence="3" type="ORF">CLV32_2003</name>
</gene>
<evidence type="ECO:0000256" key="2">
    <source>
        <dbReference type="SAM" id="SignalP"/>
    </source>
</evidence>
<feature type="transmembrane region" description="Helical" evidence="1">
    <location>
        <begin position="35"/>
        <end position="55"/>
    </location>
</feature>
<dbReference type="EMBL" id="SNWM01000002">
    <property type="protein sequence ID" value="TDO23017.1"/>
    <property type="molecule type" value="Genomic_DNA"/>
</dbReference>
<dbReference type="RefSeq" id="WP_133554853.1">
    <property type="nucleotide sequence ID" value="NZ_SNWM01000002.1"/>
</dbReference>
<keyword evidence="1" id="KW-0812">Transmembrane</keyword>
<comment type="caution">
    <text evidence="3">The sequence shown here is derived from an EMBL/GenBank/DDBJ whole genome shotgun (WGS) entry which is preliminary data.</text>
</comment>
<name>A0A4R6ILP5_9SPHI</name>
<evidence type="ECO:0000313" key="3">
    <source>
        <dbReference type="EMBL" id="TDO23017.1"/>
    </source>
</evidence>
<dbReference type="AlphaFoldDB" id="A0A4R6ILP5"/>